<dbReference type="PANTHER" id="PTHR21314">
    <property type="entry name" value="QUEUOSINE 5'-PHOSPHATE N-GLYCOSYLASE_HYDROLASE-RELATED"/>
    <property type="match status" value="1"/>
</dbReference>
<dbReference type="EMBL" id="GL377632">
    <property type="protein sequence ID" value="EFJ13470.1"/>
    <property type="molecule type" value="Genomic_DNA"/>
</dbReference>
<dbReference type="GO" id="GO:0016787">
    <property type="term" value="F:hydrolase activity"/>
    <property type="evidence" value="ECO:0007669"/>
    <property type="project" value="UniProtKB-KW"/>
</dbReference>
<dbReference type="InterPro" id="IPR019438">
    <property type="entry name" value="Q_salvage"/>
</dbReference>
<protein>
    <recommendedName>
        <fullName evidence="3 6">Queuosine 5'-phosphate N-glycosylase/hydrolase</fullName>
        <ecNumber evidence="6">3.2.2.-</ecNumber>
    </recommendedName>
    <alternativeName>
        <fullName evidence="4 6">Queuosine-nucleotide N-glycosylase/hydrolase</fullName>
    </alternativeName>
</protein>
<evidence type="ECO:0000256" key="2">
    <source>
        <dbReference type="ARBA" id="ARBA00035119"/>
    </source>
</evidence>
<gene>
    <name evidence="7" type="ORF">SELMODRAFT_446244</name>
</gene>
<dbReference type="Proteomes" id="UP000001514">
    <property type="component" value="Unassembled WGS sequence"/>
</dbReference>
<evidence type="ECO:0000313" key="7">
    <source>
        <dbReference type="EMBL" id="EFJ13470.1"/>
    </source>
</evidence>
<comment type="similarity">
    <text evidence="2 6">Belongs to the QNG1 protein family.</text>
</comment>
<comment type="function">
    <text evidence="6">Catalyzes the hydrolysis of queuosine 5'-phosphate, releasing the nucleobase queuine (q). Is required for salvage of queuine from exogenous queuosine (Q) that is imported and then converted to queuosine 5'-phosphate intracellularly.</text>
</comment>
<dbReference type="AlphaFoldDB" id="D8SPS8"/>
<dbReference type="eggNOG" id="KOG2524">
    <property type="taxonomic scope" value="Eukaryota"/>
</dbReference>
<organism evidence="8">
    <name type="scientific">Selaginella moellendorffii</name>
    <name type="common">Spikemoss</name>
    <dbReference type="NCBI Taxonomy" id="88036"/>
    <lineage>
        <taxon>Eukaryota</taxon>
        <taxon>Viridiplantae</taxon>
        <taxon>Streptophyta</taxon>
        <taxon>Embryophyta</taxon>
        <taxon>Tracheophyta</taxon>
        <taxon>Lycopodiopsida</taxon>
        <taxon>Selaginellales</taxon>
        <taxon>Selaginellaceae</taxon>
        <taxon>Selaginella</taxon>
    </lineage>
</organism>
<name>D8SPS8_SELML</name>
<accession>D8SPS8</accession>
<dbReference type="STRING" id="88036.D8SPS8"/>
<reference evidence="7 8" key="1">
    <citation type="journal article" date="2011" name="Science">
        <title>The Selaginella genome identifies genetic changes associated with the evolution of vascular plants.</title>
        <authorList>
            <person name="Banks J.A."/>
            <person name="Nishiyama T."/>
            <person name="Hasebe M."/>
            <person name="Bowman J.L."/>
            <person name="Gribskov M."/>
            <person name="dePamphilis C."/>
            <person name="Albert V.A."/>
            <person name="Aono N."/>
            <person name="Aoyama T."/>
            <person name="Ambrose B.A."/>
            <person name="Ashton N.W."/>
            <person name="Axtell M.J."/>
            <person name="Barker E."/>
            <person name="Barker M.S."/>
            <person name="Bennetzen J.L."/>
            <person name="Bonawitz N.D."/>
            <person name="Chapple C."/>
            <person name="Cheng C."/>
            <person name="Correa L.G."/>
            <person name="Dacre M."/>
            <person name="DeBarry J."/>
            <person name="Dreyer I."/>
            <person name="Elias M."/>
            <person name="Engstrom E.M."/>
            <person name="Estelle M."/>
            <person name="Feng L."/>
            <person name="Finet C."/>
            <person name="Floyd S.K."/>
            <person name="Frommer W.B."/>
            <person name="Fujita T."/>
            <person name="Gramzow L."/>
            <person name="Gutensohn M."/>
            <person name="Harholt J."/>
            <person name="Hattori M."/>
            <person name="Heyl A."/>
            <person name="Hirai T."/>
            <person name="Hiwatashi Y."/>
            <person name="Ishikawa M."/>
            <person name="Iwata M."/>
            <person name="Karol K.G."/>
            <person name="Koehler B."/>
            <person name="Kolukisaoglu U."/>
            <person name="Kubo M."/>
            <person name="Kurata T."/>
            <person name="Lalonde S."/>
            <person name="Li K."/>
            <person name="Li Y."/>
            <person name="Litt A."/>
            <person name="Lyons E."/>
            <person name="Manning G."/>
            <person name="Maruyama T."/>
            <person name="Michael T.P."/>
            <person name="Mikami K."/>
            <person name="Miyazaki S."/>
            <person name="Morinaga S."/>
            <person name="Murata T."/>
            <person name="Mueller-Roeber B."/>
            <person name="Nelson D.R."/>
            <person name="Obara M."/>
            <person name="Oguri Y."/>
            <person name="Olmstead R.G."/>
            <person name="Onodera N."/>
            <person name="Petersen B.L."/>
            <person name="Pils B."/>
            <person name="Prigge M."/>
            <person name="Rensing S.A."/>
            <person name="Riano-Pachon D.M."/>
            <person name="Roberts A.W."/>
            <person name="Sato Y."/>
            <person name="Scheller H.V."/>
            <person name="Schulz B."/>
            <person name="Schulz C."/>
            <person name="Shakirov E.V."/>
            <person name="Shibagaki N."/>
            <person name="Shinohara N."/>
            <person name="Shippen D.E."/>
            <person name="Soerensen I."/>
            <person name="Sotooka R."/>
            <person name="Sugimoto N."/>
            <person name="Sugita M."/>
            <person name="Sumikawa N."/>
            <person name="Tanurdzic M."/>
            <person name="Theissen G."/>
            <person name="Ulvskov P."/>
            <person name="Wakazuki S."/>
            <person name="Weng J.K."/>
            <person name="Willats W.W."/>
            <person name="Wipf D."/>
            <person name="Wolf P.G."/>
            <person name="Yang L."/>
            <person name="Zimmer A.D."/>
            <person name="Zhu Q."/>
            <person name="Mitros T."/>
            <person name="Hellsten U."/>
            <person name="Loque D."/>
            <person name="Otillar R."/>
            <person name="Salamov A."/>
            <person name="Schmutz J."/>
            <person name="Shapiro H."/>
            <person name="Lindquist E."/>
            <person name="Lucas S."/>
            <person name="Rokhsar D."/>
            <person name="Grigoriev I.V."/>
        </authorList>
    </citation>
    <scope>NUCLEOTIDE SEQUENCE [LARGE SCALE GENOMIC DNA]</scope>
</reference>
<keyword evidence="8" id="KW-1185">Reference proteome</keyword>
<evidence type="ECO:0000256" key="4">
    <source>
        <dbReference type="ARBA" id="ARBA00035393"/>
    </source>
</evidence>
<dbReference type="OMA" id="WATELAC"/>
<dbReference type="PANTHER" id="PTHR21314:SF0">
    <property type="entry name" value="QUEUOSINE 5'-PHOSPHATE N-GLYCOSYLASE_HYDROLASE"/>
    <property type="match status" value="1"/>
</dbReference>
<dbReference type="EC" id="3.2.2.-" evidence="6"/>
<evidence type="ECO:0000256" key="3">
    <source>
        <dbReference type="ARBA" id="ARBA00035306"/>
    </source>
</evidence>
<dbReference type="HOGENOM" id="CLU_036001_1_0_1"/>
<proteinExistence type="inferred from homology"/>
<dbReference type="KEGG" id="smo:SELMODRAFT_446244"/>
<evidence type="ECO:0000256" key="6">
    <source>
        <dbReference type="RuleBase" id="RU365002"/>
    </source>
</evidence>
<comment type="catalytic activity">
    <reaction evidence="5 6">
        <text>queuosine 5'-phosphate + H2O = queuine + D-ribose 5-phosphate</text>
        <dbReference type="Rhea" id="RHEA:75387"/>
        <dbReference type="ChEBI" id="CHEBI:15377"/>
        <dbReference type="ChEBI" id="CHEBI:17433"/>
        <dbReference type="ChEBI" id="CHEBI:78346"/>
        <dbReference type="ChEBI" id="CHEBI:194371"/>
    </reaction>
    <physiologicalReaction direction="left-to-right" evidence="5 6">
        <dbReference type="Rhea" id="RHEA:75388"/>
    </physiologicalReaction>
</comment>
<evidence type="ECO:0000313" key="8">
    <source>
        <dbReference type="Proteomes" id="UP000001514"/>
    </source>
</evidence>
<keyword evidence="1 6" id="KW-0378">Hydrolase</keyword>
<evidence type="ECO:0000256" key="1">
    <source>
        <dbReference type="ARBA" id="ARBA00022801"/>
    </source>
</evidence>
<dbReference type="Pfam" id="PF10343">
    <property type="entry name" value="Q_salvage"/>
    <property type="match status" value="1"/>
</dbReference>
<dbReference type="Gramene" id="EFJ13470">
    <property type="protein sequence ID" value="EFJ13470"/>
    <property type="gene ID" value="SELMODRAFT_446244"/>
</dbReference>
<evidence type="ECO:0000256" key="5">
    <source>
        <dbReference type="ARBA" id="ARBA00048204"/>
    </source>
</evidence>
<sequence length="322" mass="35681">MADHGERNAVAAPFSSLAVRSSTEWVADHASHVSIDPAGIAKVVDSLHGDLPAVSWDFEGIHYFDGGPLTAQYLLVLDTLNFCFWPDGDLHYDHLAAGLKRALQRDNSIFDAKSLKSFTGIQLRELLEWPRPLPLEDERARLLAEVGTELERSFDGQAVNLILAASGSAVALVELVAMHFPGFRDHSVYKGHQVFLYKRAQIFVADLWGAFKGQGLGAFADIAAITMFADYIVPAVLRQWGILNYSPKLARIVDNLEELSSGTEEEIEIRACTIAAVEMLREKLRSKAGKERMHKLVLDQSDLRYSLQCRGSAYHPARPPVL</sequence>
<dbReference type="InParanoid" id="D8SPS8"/>
<dbReference type="GO" id="GO:0006400">
    <property type="term" value="P:tRNA modification"/>
    <property type="evidence" value="ECO:0000318"/>
    <property type="project" value="GO_Central"/>
</dbReference>